<evidence type="ECO:0000313" key="2">
    <source>
        <dbReference type="EMBL" id="SDQ10069.1"/>
    </source>
</evidence>
<organism evidence="2 3">
    <name type="scientific">Halopelagius longus</name>
    <dbReference type="NCBI Taxonomy" id="1236180"/>
    <lineage>
        <taxon>Archaea</taxon>
        <taxon>Methanobacteriati</taxon>
        <taxon>Methanobacteriota</taxon>
        <taxon>Stenosarchaea group</taxon>
        <taxon>Halobacteria</taxon>
        <taxon>Halobacteriales</taxon>
        <taxon>Haloferacaceae</taxon>
    </lineage>
</organism>
<dbReference type="PANTHER" id="PTHR16128:SF5">
    <property type="entry name" value="FAD_NAD(P)-BINDING OXIDOREDUCTASE FAMILY PROTEIN"/>
    <property type="match status" value="1"/>
</dbReference>
<dbReference type="Gene3D" id="3.90.660.10">
    <property type="match status" value="1"/>
</dbReference>
<name>A0A1H0Y4I0_9EURY</name>
<dbReference type="Pfam" id="PF01593">
    <property type="entry name" value="Amino_oxidase"/>
    <property type="match status" value="1"/>
</dbReference>
<dbReference type="Proteomes" id="UP000199289">
    <property type="component" value="Unassembled WGS sequence"/>
</dbReference>
<dbReference type="GO" id="GO:0016491">
    <property type="term" value="F:oxidoreductase activity"/>
    <property type="evidence" value="ECO:0007669"/>
    <property type="project" value="InterPro"/>
</dbReference>
<dbReference type="Pfam" id="PF13450">
    <property type="entry name" value="NAD_binding_8"/>
    <property type="match status" value="1"/>
</dbReference>
<dbReference type="EMBL" id="FNKQ01000001">
    <property type="protein sequence ID" value="SDQ10069.1"/>
    <property type="molecule type" value="Genomic_DNA"/>
</dbReference>
<dbReference type="PANTHER" id="PTHR16128">
    <property type="entry name" value="FAD/NAD(P)-BINDING OXIDOREDUCTASE FAMILY PROTEIN"/>
    <property type="match status" value="1"/>
</dbReference>
<gene>
    <name evidence="2" type="ORF">SAMN05216278_0399</name>
</gene>
<dbReference type="PROSITE" id="PS51318">
    <property type="entry name" value="TAT"/>
    <property type="match status" value="1"/>
</dbReference>
<dbReference type="InterPro" id="IPR006311">
    <property type="entry name" value="TAT_signal"/>
</dbReference>
<evidence type="ECO:0000313" key="3">
    <source>
        <dbReference type="Proteomes" id="UP000199289"/>
    </source>
</evidence>
<dbReference type="InterPro" id="IPR036188">
    <property type="entry name" value="FAD/NAD-bd_sf"/>
</dbReference>
<sequence length="350" mass="38279">MRDVTRRVGIVGAGAAGVGAAYALATADADAEVTILEKSGGVGGRAATRRRRGCRYDHGANYVKNADGRTGALIPELGAEGLVDIEDPVWTFDADGEVSEGDEAENAPEKWTWTEGITQLGKRLLDRTDAEVRTRTRVETVAREGEGWTFSCVEGGEFGPFDAILLTPPAPQTAALLDMTHWDDDRLDDVRRAVDSVPYRTIETVVLHYPFREEFPWYGLVNADKDHEIGWLSREECKAGHVPEGESLFVAQMSPEWSAERYAEPVEEVAPAAAGLVAELLGDDRYRAPDWTDDQGWRLALPDEGVDEDAVRSTEDAGLYFAGDWVAGEGRVHRALWNGYDAGERIADGV</sequence>
<protein>
    <recommendedName>
        <fullName evidence="1">Amine oxidase domain-containing protein</fullName>
    </recommendedName>
</protein>
<proteinExistence type="predicted"/>
<feature type="domain" description="Amine oxidase" evidence="1">
    <location>
        <begin position="110"/>
        <end position="346"/>
    </location>
</feature>
<dbReference type="SUPFAM" id="SSF51905">
    <property type="entry name" value="FAD/NAD(P)-binding domain"/>
    <property type="match status" value="1"/>
</dbReference>
<dbReference type="Gene3D" id="3.50.50.60">
    <property type="entry name" value="FAD/NAD(P)-binding domain"/>
    <property type="match status" value="1"/>
</dbReference>
<accession>A0A1H0Y4I0</accession>
<evidence type="ECO:0000259" key="1">
    <source>
        <dbReference type="Pfam" id="PF01593"/>
    </source>
</evidence>
<dbReference type="AlphaFoldDB" id="A0A1H0Y4I0"/>
<reference evidence="3" key="1">
    <citation type="submission" date="2016-10" db="EMBL/GenBank/DDBJ databases">
        <authorList>
            <person name="Varghese N."/>
            <person name="Submissions S."/>
        </authorList>
    </citation>
    <scope>NUCLEOTIDE SEQUENCE [LARGE SCALE GENOMIC DNA]</scope>
    <source>
        <strain evidence="3">CGMCC 1.12397</strain>
    </source>
</reference>
<dbReference type="InterPro" id="IPR002937">
    <property type="entry name" value="Amino_oxidase"/>
</dbReference>